<comment type="subunit">
    <text evidence="11">Part of the 50S ribosomal subunit.</text>
</comment>
<organism evidence="13 14">
    <name type="scientific">Candidatus Jidaibacter acanthamoebae</name>
    <dbReference type="NCBI Taxonomy" id="86105"/>
    <lineage>
        <taxon>Bacteria</taxon>
        <taxon>Pseudomonadati</taxon>
        <taxon>Pseudomonadota</taxon>
        <taxon>Alphaproteobacteria</taxon>
        <taxon>Rickettsiales</taxon>
        <taxon>Candidatus Midichloriaceae</taxon>
        <taxon>Candidatus Jidaibacter</taxon>
    </lineage>
</organism>
<dbReference type="GO" id="GO:0006417">
    <property type="term" value="P:regulation of translation"/>
    <property type="evidence" value="ECO:0007669"/>
    <property type="project" value="UniProtKB-KW"/>
</dbReference>
<dbReference type="FunFam" id="3.40.50.790:FF:000001">
    <property type="entry name" value="50S ribosomal protein L1"/>
    <property type="match status" value="1"/>
</dbReference>
<dbReference type="STRING" id="86105.NF27_DP00060"/>
<keyword evidence="2 11" id="KW-0678">Repressor</keyword>
<dbReference type="GO" id="GO:0003735">
    <property type="term" value="F:structural constituent of ribosome"/>
    <property type="evidence" value="ECO:0007669"/>
    <property type="project" value="InterPro"/>
</dbReference>
<dbReference type="GO" id="GO:0022625">
    <property type="term" value="C:cytosolic large ribosomal subunit"/>
    <property type="evidence" value="ECO:0007669"/>
    <property type="project" value="TreeGrafter"/>
</dbReference>
<dbReference type="PATRIC" id="fig|86105.3.peg.548"/>
<evidence type="ECO:0000256" key="11">
    <source>
        <dbReference type="HAMAP-Rule" id="MF_01318"/>
    </source>
</evidence>
<evidence type="ECO:0000256" key="9">
    <source>
        <dbReference type="ARBA" id="ARBA00035241"/>
    </source>
</evidence>
<dbReference type="PANTHER" id="PTHR36427:SF3">
    <property type="entry name" value="LARGE RIBOSOMAL SUBUNIT PROTEIN UL1M"/>
    <property type="match status" value="1"/>
</dbReference>
<reference evidence="13 14" key="1">
    <citation type="submission" date="2014-11" db="EMBL/GenBank/DDBJ databases">
        <title>A Rickettsiales Symbiont of Amoebae With Ancient Features.</title>
        <authorList>
            <person name="Schulz F."/>
            <person name="Martijn J."/>
            <person name="Wascher F."/>
            <person name="Kostanjsek R."/>
            <person name="Ettema T.J."/>
            <person name="Horn M."/>
        </authorList>
    </citation>
    <scope>NUCLEOTIDE SEQUENCE [LARGE SCALE GENOMIC DNA]</scope>
    <source>
        <strain evidence="13 14">UWC36</strain>
    </source>
</reference>
<dbReference type="Gene3D" id="3.30.190.20">
    <property type="match status" value="1"/>
</dbReference>
<keyword evidence="7 11" id="KW-0689">Ribosomal protein</keyword>
<accession>A0A0C1MTP5</accession>
<evidence type="ECO:0000256" key="7">
    <source>
        <dbReference type="ARBA" id="ARBA00022980"/>
    </source>
</evidence>
<gene>
    <name evidence="13" type="primary">rplA_2</name>
    <name evidence="11" type="synonym">rplA</name>
    <name evidence="13" type="ORF">NF27_DP00060</name>
</gene>
<keyword evidence="14" id="KW-1185">Reference proteome</keyword>
<dbReference type="InterPro" id="IPR028364">
    <property type="entry name" value="Ribosomal_uL1/biogenesis"/>
</dbReference>
<dbReference type="GO" id="GO:0000049">
    <property type="term" value="F:tRNA binding"/>
    <property type="evidence" value="ECO:0007669"/>
    <property type="project" value="UniProtKB-KW"/>
</dbReference>
<evidence type="ECO:0000256" key="3">
    <source>
        <dbReference type="ARBA" id="ARBA00022555"/>
    </source>
</evidence>
<name>A0A0C1MTP5_9RICK</name>
<evidence type="ECO:0000256" key="6">
    <source>
        <dbReference type="ARBA" id="ARBA00022884"/>
    </source>
</evidence>
<dbReference type="GO" id="GO:0006412">
    <property type="term" value="P:translation"/>
    <property type="evidence" value="ECO:0007669"/>
    <property type="project" value="UniProtKB-UniRule"/>
</dbReference>
<dbReference type="PIRSF" id="PIRSF002155">
    <property type="entry name" value="Ribosomal_L1"/>
    <property type="match status" value="1"/>
</dbReference>
<dbReference type="Pfam" id="PF00687">
    <property type="entry name" value="Ribosomal_L1"/>
    <property type="match status" value="1"/>
</dbReference>
<dbReference type="InterPro" id="IPR002143">
    <property type="entry name" value="Ribosomal_uL1"/>
</dbReference>
<dbReference type="Proteomes" id="UP000031258">
    <property type="component" value="Unassembled WGS sequence"/>
</dbReference>
<dbReference type="Gene3D" id="3.40.50.790">
    <property type="match status" value="1"/>
</dbReference>
<comment type="caution">
    <text evidence="13">The sequence shown here is derived from an EMBL/GenBank/DDBJ whole genome shotgun (WGS) entry which is preliminary data.</text>
</comment>
<dbReference type="PROSITE" id="PS01199">
    <property type="entry name" value="RIBOSOMAL_L1"/>
    <property type="match status" value="1"/>
</dbReference>
<evidence type="ECO:0000256" key="8">
    <source>
        <dbReference type="ARBA" id="ARBA00023274"/>
    </source>
</evidence>
<evidence type="ECO:0000256" key="1">
    <source>
        <dbReference type="ARBA" id="ARBA00010531"/>
    </source>
</evidence>
<protein>
    <recommendedName>
        <fullName evidence="9 11">Large ribosomal subunit protein uL1</fullName>
    </recommendedName>
</protein>
<dbReference type="SUPFAM" id="SSF56808">
    <property type="entry name" value="Ribosomal protein L1"/>
    <property type="match status" value="1"/>
</dbReference>
<evidence type="ECO:0000256" key="10">
    <source>
        <dbReference type="ARBA" id="ARBA00059110"/>
    </source>
</evidence>
<dbReference type="EMBL" id="JSWE01000092">
    <property type="protein sequence ID" value="KIE05462.1"/>
    <property type="molecule type" value="Genomic_DNA"/>
</dbReference>
<dbReference type="InterPro" id="IPR016095">
    <property type="entry name" value="Ribosomal_uL1_3-a/b-sand"/>
</dbReference>
<proteinExistence type="inferred from homology"/>
<evidence type="ECO:0000313" key="14">
    <source>
        <dbReference type="Proteomes" id="UP000031258"/>
    </source>
</evidence>
<dbReference type="GO" id="GO:0019843">
    <property type="term" value="F:rRNA binding"/>
    <property type="evidence" value="ECO:0007669"/>
    <property type="project" value="UniProtKB-UniRule"/>
</dbReference>
<dbReference type="NCBIfam" id="TIGR01169">
    <property type="entry name" value="rplA_bact"/>
    <property type="match status" value="1"/>
</dbReference>
<keyword evidence="6 11" id="KW-0694">RNA-binding</keyword>
<dbReference type="InterPro" id="IPR023673">
    <property type="entry name" value="Ribosomal_uL1_CS"/>
</dbReference>
<dbReference type="HAMAP" id="MF_01318_B">
    <property type="entry name" value="Ribosomal_uL1_B"/>
    <property type="match status" value="1"/>
</dbReference>
<keyword evidence="8 11" id="KW-0687">Ribonucleoprotein</keyword>
<keyword evidence="4 11" id="KW-0699">rRNA-binding</keyword>
<evidence type="ECO:0000256" key="4">
    <source>
        <dbReference type="ARBA" id="ARBA00022730"/>
    </source>
</evidence>
<comment type="function">
    <text evidence="10 11">Protein L1 is also a translational repressor protein, it controls the translation of the L11 operon by binding to its mRNA.</text>
</comment>
<keyword evidence="3 11" id="KW-0820">tRNA-binding</keyword>
<evidence type="ECO:0000256" key="2">
    <source>
        <dbReference type="ARBA" id="ARBA00022491"/>
    </source>
</evidence>
<evidence type="ECO:0000256" key="5">
    <source>
        <dbReference type="ARBA" id="ARBA00022845"/>
    </source>
</evidence>
<dbReference type="CDD" id="cd00403">
    <property type="entry name" value="Ribosomal_L1"/>
    <property type="match status" value="1"/>
</dbReference>
<evidence type="ECO:0000256" key="12">
    <source>
        <dbReference type="RuleBase" id="RU000659"/>
    </source>
</evidence>
<dbReference type="InterPro" id="IPR023674">
    <property type="entry name" value="Ribosomal_uL1-like"/>
</dbReference>
<dbReference type="PANTHER" id="PTHR36427">
    <property type="entry name" value="54S RIBOSOMAL PROTEIN L1, MITOCHONDRIAL"/>
    <property type="match status" value="1"/>
</dbReference>
<comment type="similarity">
    <text evidence="1 11 12">Belongs to the universal ribosomal protein uL1 family.</text>
</comment>
<dbReference type="AlphaFoldDB" id="A0A0C1MTP5"/>
<sequence length="238" mass="25766">MINKMAKLSKRLKKSFELVSENQVYSLDEALQIVKKYAVEAKTKFDETVDVVFKLGVDPRQSDQMVRGVVAMPNGLGKQVRVAVFAKPERMEEAKKAGADVVGGDDLVEEVKNGRLDFDLCIATPDMMVKVGTLGKVLGPKGMMPNPKLGTVSNDIAAAVKQAKSGQVEYKTEKAGLVHAGVGKVSFEESSLKENIIALYHALINAKPSSSKGVYMQKMHLSTSMGPSIPLDIQKVVS</sequence>
<keyword evidence="5 11" id="KW-0810">Translation regulation</keyword>
<evidence type="ECO:0000313" key="13">
    <source>
        <dbReference type="EMBL" id="KIE05462.1"/>
    </source>
</evidence>
<comment type="function">
    <text evidence="11">Binds directly to 23S rRNA. The L1 stalk is quite mobile in the ribosome, and is involved in E site tRNA release.</text>
</comment>
<dbReference type="InterPro" id="IPR005878">
    <property type="entry name" value="Ribosom_uL1_bac-type"/>
</dbReference>